<feature type="region of interest" description="Disordered" evidence="4">
    <location>
        <begin position="119"/>
        <end position="180"/>
    </location>
</feature>
<sequence length="1604" mass="177522">MQCKRSQEAANSHGAAHNNESDITNDLTADNKIDWRKSQKPLPSVPRHPQIRHNLHEDARAHLKKFIEEVLAEDDSLSSQYATRESWAEALEAGLESLGESISAGGWLTGFRRARNAEKIRPDTSRASLDHKKDEKTVEEVPGKANTQTSDNDTQSKASDEVIRRRKTHSSSTNEDDTYKAQTLERMRAILSLPAVPVPKPLPKHLLLCVSALAGDVVPSGDHHSSATSMHTAVQCIFREGTFDLPEAISDNHRVLCGLGWHDNSAISDSNDVRVVGGSFTLVGVTSPLQHELLCKVLRISLYTYLSLLLETFALLESHAQLQFPKPRRSPLPPVPHHAEEHPVKRPTLLSPGHSIFSFFTKKKDDFLHRTFNISPVVERGGSFDLPISGPFHNHNPTPASADSTFTRLRSLSFVSDRLSTPIIRKDDTENDPPFMSTLRRIEKYKALLSTSPGVSSSVSPPSLLTIIAEKEKSNPSRLLQGDEKAGLTTILGWSGRDVRGKGMTGLAGFVRHQEISFLRSEQVPSTSSSTLAPASDSTIPSPSATQSPSIVYKPCRKAQWVTFLYYSRHADGILGQTIIDWCSEADKPCYNTACSVKRGAHETRWYHGNLKITVNICSAEVGSKENGDNIVISESCKVCGEKTERVPMSDGTHLLSFAKYLELLLYSPYLCGLARPLCEHMMLPQRPWPTAEMPIPHSRFNIIRHFSYRKHAVSFSVTEVDDIYDLQVPRSQILKNNGSKTPDRIFFQGKESDQEEARKVLRREIKAWWQAVSDHMDSLEIAFDDHSRFWRKTLPRLPSEDDAYDGGSDDTHTTPKARVISLPPLPSSTSDLHSPMPKKGDWSSHPESISLPPTKPSSPQPGLPISPTAQKLAPDNVESTPRPKSTLPSILDQDAQSLLRLSSLRHSFQRTEQSLYTQLSQTPVSTLNDVRHSFICAARGASKRLNAWQTKHLPRSLGKGKAGVGFLSVQEPSWWSKGCHAVPGGNFIIQEDDWGSIIAFTLSCTDFQRELSGMASNRSIAADTSVPTTPNSISENSSFFSANSLRFFSSSAKPDPDQEGVVWYEADAYSAVITRKEHSKEYTSLLSFKDVLRQRAPGELSSERSSSSGVSSGGISLASYAKPAVEVNLEHAGGEVSGLPEATETRKLLQELDASSASDTASLSGSVLSNSEFIQSHIQRGNASMVSTDSNSTVGPDTNNINLPPSPPPKDPAAPQRKDSASTTTSQLLFSENPAPTPTSSNFGSTLSSGFTNAMRYFLSTGEGSQYTAAQDFRNKHGLLLTDSLYIDERPHIKYDWTIGKRLKFSCTVYYAKQFDGLRRKCGIEDIFVKSLSRSTNWMAEGGKSKSNFWKTTDDRFIIKTLVNAWNVADLQVLNDLAPSYFRYMESTAGKPTVLAKLLGFYTVEIRNLESGTTQAKADLLVMENLFYGYNISKTFDLKGIQERKVKPNGVGPQRRRTLFDGEWVEDQQRSMLLIRPHSKYVIREAIKNDAEFLAKSNIMDYSLLLGVDEGQKRIVCGLVDTIGSYTFAKTLEYKAKHGLTGGKAVTVVPPAEYQQRFVTSMDDYFVACPDKWSRGVDLESGPESDMYASRRAGDWTALPNVL</sequence>
<dbReference type="KEGG" id="sla:SERLADRAFT_416601"/>
<dbReference type="InterPro" id="IPR002498">
    <property type="entry name" value="PInositol-4-P-4/5-kinase_core"/>
</dbReference>
<name>F8P1Y4_SERL9</name>
<evidence type="ECO:0000259" key="5">
    <source>
        <dbReference type="PROSITE" id="PS51455"/>
    </source>
</evidence>
<keyword evidence="2 3" id="KW-0067">ATP-binding</keyword>
<feature type="compositionally biased region" description="Pro residues" evidence="4">
    <location>
        <begin position="854"/>
        <end position="865"/>
    </location>
</feature>
<dbReference type="CDD" id="cd17300">
    <property type="entry name" value="PIPKc_PIKfyve"/>
    <property type="match status" value="1"/>
</dbReference>
<dbReference type="SUPFAM" id="SSF56104">
    <property type="entry name" value="SAICAR synthase-like"/>
    <property type="match status" value="1"/>
</dbReference>
<dbReference type="GO" id="GO:0000285">
    <property type="term" value="F:1-phosphatidylinositol-3-phosphate 5-kinase activity"/>
    <property type="evidence" value="ECO:0007669"/>
    <property type="project" value="InterPro"/>
</dbReference>
<keyword evidence="3" id="KW-0808">Transferase</keyword>
<dbReference type="InterPro" id="IPR027483">
    <property type="entry name" value="PInositol-4-P-4/5-kinase_C_sf"/>
</dbReference>
<dbReference type="Gene3D" id="3.30.810.10">
    <property type="entry name" value="2-Layer Sandwich"/>
    <property type="match status" value="1"/>
</dbReference>
<gene>
    <name evidence="6" type="ORF">SERLADRAFT_416601</name>
</gene>
<dbReference type="Pfam" id="PF01504">
    <property type="entry name" value="PIP5K"/>
    <property type="match status" value="1"/>
</dbReference>
<evidence type="ECO:0000256" key="3">
    <source>
        <dbReference type="PROSITE-ProRule" id="PRU00781"/>
    </source>
</evidence>
<dbReference type="EMBL" id="GL945436">
    <property type="protein sequence ID" value="EGO23162.1"/>
    <property type="molecule type" value="Genomic_DNA"/>
</dbReference>
<feature type="region of interest" description="Disordered" evidence="4">
    <location>
        <begin position="798"/>
        <end position="892"/>
    </location>
</feature>
<feature type="compositionally biased region" description="Polar residues" evidence="4">
    <location>
        <begin position="1222"/>
        <end position="1231"/>
    </location>
</feature>
<keyword evidence="1 3" id="KW-0547">Nucleotide-binding</keyword>
<evidence type="ECO:0000256" key="1">
    <source>
        <dbReference type="ARBA" id="ARBA00022741"/>
    </source>
</evidence>
<dbReference type="GeneID" id="18813501"/>
<feature type="compositionally biased region" description="Basic and acidic residues" evidence="4">
    <location>
        <begin position="119"/>
        <end position="142"/>
    </location>
</feature>
<feature type="domain" description="PIPK" evidence="5">
    <location>
        <begin position="1240"/>
        <end position="1567"/>
    </location>
</feature>
<dbReference type="Proteomes" id="UP000008064">
    <property type="component" value="Unassembled WGS sequence"/>
</dbReference>
<dbReference type="Gene3D" id="3.30.800.10">
    <property type="entry name" value="Phosphatidylinositol Phosphate Kinase II Beta"/>
    <property type="match status" value="1"/>
</dbReference>
<dbReference type="GO" id="GO:0010008">
    <property type="term" value="C:endosome membrane"/>
    <property type="evidence" value="ECO:0007669"/>
    <property type="project" value="TreeGrafter"/>
</dbReference>
<accession>F8P1Y4</accession>
<dbReference type="PROSITE" id="PS51455">
    <property type="entry name" value="PIPK"/>
    <property type="match status" value="1"/>
</dbReference>
<proteinExistence type="predicted"/>
<evidence type="ECO:0000313" key="6">
    <source>
        <dbReference type="EMBL" id="EGO23162.1"/>
    </source>
</evidence>
<dbReference type="SMART" id="SM00330">
    <property type="entry name" value="PIPKc"/>
    <property type="match status" value="1"/>
</dbReference>
<dbReference type="GO" id="GO:0005524">
    <property type="term" value="F:ATP binding"/>
    <property type="evidence" value="ECO:0007669"/>
    <property type="project" value="UniProtKB-UniRule"/>
</dbReference>
<dbReference type="OrthoDB" id="158357at2759"/>
<feature type="region of interest" description="Disordered" evidence="4">
    <location>
        <begin position="1"/>
        <end position="50"/>
    </location>
</feature>
<reference evidence="6" key="1">
    <citation type="submission" date="2011-04" db="EMBL/GenBank/DDBJ databases">
        <title>Evolution of plant cell wall degrading machinery underlies the functional diversity of forest fungi.</title>
        <authorList>
            <consortium name="US DOE Joint Genome Institute (JGI-PGF)"/>
            <person name="Eastwood D.C."/>
            <person name="Floudas D."/>
            <person name="Binder M."/>
            <person name="Majcherczyk A."/>
            <person name="Schneider P."/>
            <person name="Aerts A."/>
            <person name="Asiegbu F.O."/>
            <person name="Baker S.E."/>
            <person name="Barry K."/>
            <person name="Bendiksby M."/>
            <person name="Blumentritt M."/>
            <person name="Coutinho P.M."/>
            <person name="Cullen D."/>
            <person name="Cullen D."/>
            <person name="Gathman A."/>
            <person name="Goodell B."/>
            <person name="Henrissat B."/>
            <person name="Ihrmark K."/>
            <person name="Kauserud H."/>
            <person name="Kohler A."/>
            <person name="LaButti K."/>
            <person name="Lapidus A."/>
            <person name="Lavin J.L."/>
            <person name="Lee Y.-H."/>
            <person name="Lindquist E."/>
            <person name="Lilly W."/>
            <person name="Lucas S."/>
            <person name="Morin E."/>
            <person name="Murat C."/>
            <person name="Oguiza J.A."/>
            <person name="Park J."/>
            <person name="Pisabarro A.G."/>
            <person name="Riley R."/>
            <person name="Rosling A."/>
            <person name="Salamov A."/>
            <person name="Schmidt O."/>
            <person name="Schmutz J."/>
            <person name="Skrede I."/>
            <person name="Stenlid J."/>
            <person name="Wiebenga A."/>
            <person name="Xie X."/>
            <person name="Kues U."/>
            <person name="Hibbett D.S."/>
            <person name="Hoffmeister D."/>
            <person name="Hogberg N."/>
            <person name="Martin F."/>
            <person name="Grigoriev I.V."/>
            <person name="Watkinson S.C."/>
        </authorList>
    </citation>
    <scope>NUCLEOTIDE SEQUENCE</scope>
    <source>
        <strain evidence="6">S7.9</strain>
    </source>
</reference>
<dbReference type="InterPro" id="IPR044769">
    <property type="entry name" value="PIKfyve_PIPKc"/>
</dbReference>
<keyword evidence="3" id="KW-0418">Kinase</keyword>
<dbReference type="InterPro" id="IPR027484">
    <property type="entry name" value="PInositol-4-P-5-kinase_N"/>
</dbReference>
<feature type="region of interest" description="Disordered" evidence="4">
    <location>
        <begin position="1184"/>
        <end position="1246"/>
    </location>
</feature>
<dbReference type="GO" id="GO:0046854">
    <property type="term" value="P:phosphatidylinositol phosphate biosynthetic process"/>
    <property type="evidence" value="ECO:0007669"/>
    <property type="project" value="TreeGrafter"/>
</dbReference>
<evidence type="ECO:0000256" key="4">
    <source>
        <dbReference type="SAM" id="MobiDB-lite"/>
    </source>
</evidence>
<protein>
    <recommendedName>
        <fullName evidence="5">PIPK domain-containing protein</fullName>
    </recommendedName>
</protein>
<dbReference type="HOGENOM" id="CLU_000803_1_0_1"/>
<feature type="compositionally biased region" description="Polar residues" evidence="4">
    <location>
        <begin position="1184"/>
        <end position="1204"/>
    </location>
</feature>
<dbReference type="PANTHER" id="PTHR45748:SF7">
    <property type="entry name" value="1-PHOSPHATIDYLINOSITOL 3-PHOSPHATE 5-KINASE-RELATED"/>
    <property type="match status" value="1"/>
</dbReference>
<organism>
    <name type="scientific">Serpula lacrymans var. lacrymans (strain S7.9)</name>
    <name type="common">Dry rot fungus</name>
    <dbReference type="NCBI Taxonomy" id="578457"/>
    <lineage>
        <taxon>Eukaryota</taxon>
        <taxon>Fungi</taxon>
        <taxon>Dikarya</taxon>
        <taxon>Basidiomycota</taxon>
        <taxon>Agaricomycotina</taxon>
        <taxon>Agaricomycetes</taxon>
        <taxon>Agaricomycetidae</taxon>
        <taxon>Boletales</taxon>
        <taxon>Coniophorineae</taxon>
        <taxon>Serpulaceae</taxon>
        <taxon>Serpula</taxon>
    </lineage>
</organism>
<dbReference type="PANTHER" id="PTHR45748">
    <property type="entry name" value="1-PHOSPHATIDYLINOSITOL 3-PHOSPHATE 5-KINASE-RELATED"/>
    <property type="match status" value="1"/>
</dbReference>
<dbReference type="GO" id="GO:0000329">
    <property type="term" value="C:fungal-type vacuole membrane"/>
    <property type="evidence" value="ECO:0007669"/>
    <property type="project" value="TreeGrafter"/>
</dbReference>
<feature type="compositionally biased region" description="Polar residues" evidence="4">
    <location>
        <begin position="878"/>
        <end position="889"/>
    </location>
</feature>
<feature type="compositionally biased region" description="Low complexity" evidence="4">
    <location>
        <begin position="527"/>
        <end position="539"/>
    </location>
</feature>
<evidence type="ECO:0000256" key="2">
    <source>
        <dbReference type="ARBA" id="ARBA00022840"/>
    </source>
</evidence>
<feature type="compositionally biased region" description="Polar residues" evidence="4">
    <location>
        <begin position="145"/>
        <end position="157"/>
    </location>
</feature>
<dbReference type="RefSeq" id="XP_007320402.1">
    <property type="nucleotide sequence ID" value="XM_007320340.1"/>
</dbReference>
<feature type="region of interest" description="Disordered" evidence="4">
    <location>
        <begin position="527"/>
        <end position="548"/>
    </location>
</feature>